<dbReference type="AlphaFoldDB" id="E8U5R2"/>
<feature type="domain" description="DRBM" evidence="2">
    <location>
        <begin position="2"/>
        <end position="70"/>
    </location>
</feature>
<dbReference type="KEGG" id="dmr:Deima_0745"/>
<proteinExistence type="predicted"/>
<dbReference type="InterPro" id="IPR014720">
    <property type="entry name" value="dsRBD_dom"/>
</dbReference>
<dbReference type="CDD" id="cd10845">
    <property type="entry name" value="DSRM_RNAse_III_family"/>
    <property type="match status" value="1"/>
</dbReference>
<dbReference type="HOGENOM" id="CLU_130312_0_0_0"/>
<dbReference type="PROSITE" id="PS50137">
    <property type="entry name" value="DS_RBD"/>
    <property type="match status" value="1"/>
</dbReference>
<dbReference type="SMART" id="SM00358">
    <property type="entry name" value="DSRM"/>
    <property type="match status" value="1"/>
</dbReference>
<dbReference type="EMBL" id="CP002454">
    <property type="protein sequence ID" value="ADV66401.1"/>
    <property type="molecule type" value="Genomic_DNA"/>
</dbReference>
<dbReference type="SUPFAM" id="SSF54768">
    <property type="entry name" value="dsRNA-binding domain-like"/>
    <property type="match status" value="1"/>
</dbReference>
<evidence type="ECO:0000313" key="4">
    <source>
        <dbReference type="Proteomes" id="UP000008635"/>
    </source>
</evidence>
<dbReference type="RefSeq" id="WP_013555906.1">
    <property type="nucleotide sequence ID" value="NC_014958.1"/>
</dbReference>
<keyword evidence="4" id="KW-1185">Reference proteome</keyword>
<dbReference type="OrthoDB" id="74006at2"/>
<dbReference type="eggNOG" id="COG0571">
    <property type="taxonomic scope" value="Bacteria"/>
</dbReference>
<accession>E8U5R2</accession>
<protein>
    <submittedName>
        <fullName evidence="3">Double-stranded RNA binding domain protein</fullName>
    </submittedName>
</protein>
<name>E8U5R2_DEIML</name>
<evidence type="ECO:0000259" key="2">
    <source>
        <dbReference type="PROSITE" id="PS50137"/>
    </source>
</evidence>
<reference evidence="3 4" key="1">
    <citation type="journal article" date="2011" name="Stand. Genomic Sci.">
        <title>Complete genome sequence of Deinococcus maricopensis type strain (LB-34).</title>
        <authorList>
            <person name="Pukall R."/>
            <person name="Zeytun A."/>
            <person name="Lucas S."/>
            <person name="Lapidus A."/>
            <person name="Hammon N."/>
            <person name="Deshpande S."/>
            <person name="Nolan M."/>
            <person name="Cheng J.F."/>
            <person name="Pitluck S."/>
            <person name="Liolios K."/>
            <person name="Pagani I."/>
            <person name="Mikhailova N."/>
            <person name="Ivanova N."/>
            <person name="Mavromatis K."/>
            <person name="Pati A."/>
            <person name="Tapia R."/>
            <person name="Han C."/>
            <person name="Goodwin L."/>
            <person name="Chen A."/>
            <person name="Palaniappan K."/>
            <person name="Land M."/>
            <person name="Hauser L."/>
            <person name="Chang Y.J."/>
            <person name="Jeffries C.D."/>
            <person name="Brambilla E.M."/>
            <person name="Rohde M."/>
            <person name="Goker M."/>
            <person name="Detter J.C."/>
            <person name="Woyke T."/>
            <person name="Bristow J."/>
            <person name="Eisen J.A."/>
            <person name="Markowitz V."/>
            <person name="Hugenholtz P."/>
            <person name="Kyrpides N.C."/>
            <person name="Klenk H.P."/>
        </authorList>
    </citation>
    <scope>NUCLEOTIDE SEQUENCE [LARGE SCALE GENOMIC DNA]</scope>
    <source>
        <strain evidence="4">DSM 21211 / LMG 22137 / NRRL B-23946 / LB-34</strain>
    </source>
</reference>
<reference evidence="4" key="2">
    <citation type="submission" date="2011-01" db="EMBL/GenBank/DDBJ databases">
        <title>The complete genome of Deinococcus maricopensis DSM 21211.</title>
        <authorList>
            <consortium name="US DOE Joint Genome Institute (JGI-PGF)"/>
            <person name="Lucas S."/>
            <person name="Copeland A."/>
            <person name="Lapidus A."/>
            <person name="Goodwin L."/>
            <person name="Pitluck S."/>
            <person name="Kyrpides N."/>
            <person name="Mavromatis K."/>
            <person name="Pagani I."/>
            <person name="Ivanova N."/>
            <person name="Ovchinnikova G."/>
            <person name="Zeytun A."/>
            <person name="Detter J.C."/>
            <person name="Han C."/>
            <person name="Land M."/>
            <person name="Hauser L."/>
            <person name="Markowitz V."/>
            <person name="Cheng J.-F."/>
            <person name="Hugenholtz P."/>
            <person name="Woyke T."/>
            <person name="Wu D."/>
            <person name="Pukall R."/>
            <person name="Gehrich-Schroeter G."/>
            <person name="Brambilla E."/>
            <person name="Klenk H.-P."/>
            <person name="Eisen J.A."/>
        </authorList>
    </citation>
    <scope>NUCLEOTIDE SEQUENCE [LARGE SCALE GENOMIC DNA]</scope>
    <source>
        <strain evidence="4">DSM 21211 / LMG 22137 / NRRL B-23946 / LB-34</strain>
    </source>
</reference>
<dbReference type="Proteomes" id="UP000008635">
    <property type="component" value="Chromosome"/>
</dbReference>
<keyword evidence="1" id="KW-0694">RNA-binding</keyword>
<evidence type="ECO:0000313" key="3">
    <source>
        <dbReference type="EMBL" id="ADV66401.1"/>
    </source>
</evidence>
<dbReference type="GO" id="GO:0003723">
    <property type="term" value="F:RNA binding"/>
    <property type="evidence" value="ECO:0007669"/>
    <property type="project" value="UniProtKB-UniRule"/>
</dbReference>
<dbReference type="Pfam" id="PF00035">
    <property type="entry name" value="dsrm"/>
    <property type="match status" value="1"/>
</dbReference>
<evidence type="ECO:0000256" key="1">
    <source>
        <dbReference type="PROSITE-ProRule" id="PRU00266"/>
    </source>
</evidence>
<dbReference type="Gene3D" id="3.30.160.20">
    <property type="match status" value="1"/>
</dbReference>
<dbReference type="STRING" id="709986.Deima_0745"/>
<sequence length="148" mass="16044">MSAKGELINRLRHLGLDAPHFDVQQDGPAHDPHFRADIRVGSQILASGEGRTKRDAERVASEAALDVLDADERVAAPLLPDDEPEESLDELDAPADAVWPIYADVLASALQVAHKRTGKNASLDDVRDAAARLYADLLTDLGHGPERR</sequence>
<organism evidence="3 4">
    <name type="scientific">Deinococcus maricopensis (strain DSM 21211 / LMG 22137 / NRRL B-23946 / LB-34)</name>
    <dbReference type="NCBI Taxonomy" id="709986"/>
    <lineage>
        <taxon>Bacteria</taxon>
        <taxon>Thermotogati</taxon>
        <taxon>Deinococcota</taxon>
        <taxon>Deinococci</taxon>
        <taxon>Deinococcales</taxon>
        <taxon>Deinococcaceae</taxon>
        <taxon>Deinococcus</taxon>
    </lineage>
</organism>
<gene>
    <name evidence="3" type="ordered locus">Deima_0745</name>
</gene>